<evidence type="ECO:0008006" key="11">
    <source>
        <dbReference type="Google" id="ProtNLM"/>
    </source>
</evidence>
<feature type="region of interest" description="Disordered" evidence="5">
    <location>
        <begin position="648"/>
        <end position="670"/>
    </location>
</feature>
<comment type="subcellular location">
    <subcellularLocation>
        <location evidence="1 4">Cell outer membrane</location>
    </subcellularLocation>
</comment>
<dbReference type="PANTHER" id="PTHR40980">
    <property type="entry name" value="PLUG DOMAIN-CONTAINING PROTEIN"/>
    <property type="match status" value="1"/>
</dbReference>
<dbReference type="EMBL" id="LSNE01000009">
    <property type="protein sequence ID" value="KXI27743.1"/>
    <property type="molecule type" value="Genomic_DNA"/>
</dbReference>
<feature type="signal peptide" evidence="6">
    <location>
        <begin position="1"/>
        <end position="34"/>
    </location>
</feature>
<feature type="chain" id="PRO_5007550271" description="TonB-dependent receptor" evidence="6">
    <location>
        <begin position="35"/>
        <end position="1099"/>
    </location>
</feature>
<evidence type="ECO:0000256" key="6">
    <source>
        <dbReference type="SAM" id="SignalP"/>
    </source>
</evidence>
<dbReference type="InterPro" id="IPR037066">
    <property type="entry name" value="Plug_dom_sf"/>
</dbReference>
<dbReference type="Gene3D" id="2.40.170.20">
    <property type="entry name" value="TonB-dependent receptor, beta-barrel domain"/>
    <property type="match status" value="1"/>
</dbReference>
<dbReference type="Gene3D" id="2.170.130.10">
    <property type="entry name" value="TonB-dependent receptor, plug domain"/>
    <property type="match status" value="1"/>
</dbReference>
<dbReference type="InterPro" id="IPR036942">
    <property type="entry name" value="Beta-barrel_TonB_sf"/>
</dbReference>
<evidence type="ECO:0000256" key="2">
    <source>
        <dbReference type="ARBA" id="ARBA00023136"/>
    </source>
</evidence>
<sequence>MDTQKRSIVASSVKVALYGATALMTSLAAHNALAQTADEAATLNENEEVIEVRGIRGALANAAELKRESNTFMDSITASDANALPDLSVAEALSRVPGVTVTKFDIGANGGDFPSAEGSGNLIRGLGLIRSELNGRDAFTADGGRALDWSSIPPQMIEGVDVYKNQSADLIEGGIGGSINLRTIEPFDRDGRFGVISIDGTYSDLRKETSPTFSAVFGDRWKTDSGEFGLVGSFSHSELKSLFNGYQSGAINPVPVGSVAGDKYFDVDVEDFVGDLIPTAGQTVGIINGFQLRATEVDRKRSNVYLAGQWQSNDDSVKATVKYIRVDNKVFDLERTTEWQDGGGAYAQTTSDSNIIVSDVRLRPFTSSGVPRCGNGATGDDPANFCSQLIPINGGLFEEGVISSNESGWFGAPGAQIGNLGIGRATDSQTDDISINIEWQVDDQWSVEFDAHRTTSSQEYREQWIGSTTHLDFRSRPNLDSPEIEFFYNDGFTFNQGNIVDAGNNVVPSAAPTSTSDPAGYFMGYAADTFRDGDGKATAVKVDLTYDFNPDGDDWFQSVQFGVRRAEREQIYQNAGLNWQGVSQAWDGNGIARFNAFDSEVHQAYDFSDFQRGGVVVGANTSMVFVHPDLLRNPDLFYDFLATEPDLNNGGENNDQYTPSYSPFSNGTDTRRDAQYREQYTDAQTANVNEVTTNLYARFDFAQDFDNGMYVQGNFGVRYVKMETDSIGSYQYNQFGADEQQVGRPPEIEAIDNIRDFLPETAAYLDQASTDRSLGLNKDYYLPSFNVKLHLDDEWLVRFGLSRGLTLPDIGSYSASQNIGAVTSIQFPEIEEGDPDPIGALGANVSRLVINGGNPNLQATEATNLDLALEWYGDGGNYFSLAFFNKQIKDIVQTGAIAQVDAINLDGKEVPIYYSGAMNQSDAKVNGFEVSGQYFFDNLPGLWSNLGVQANYTKLNVDADSPDRSLDADGDGIPDGFDGIVRITTLNGIIGQSENFANLVGIYQDDKLEVRIAYQYRDEYLNSYVTFITGNPNIQDDNFSLDASVKYHITDNLQVSLQGTNLTDELQTSKDILNGGGETFQRSSFMFDRRFQFGVQYTF</sequence>
<feature type="compositionally biased region" description="Polar residues" evidence="5">
    <location>
        <begin position="650"/>
        <end position="668"/>
    </location>
</feature>
<dbReference type="Proteomes" id="UP000070299">
    <property type="component" value="Unassembled WGS sequence"/>
</dbReference>
<dbReference type="PANTHER" id="PTHR40980:SF3">
    <property type="entry name" value="TONB-DEPENDENT RECEPTOR-LIKE BETA-BARREL DOMAIN-CONTAINING PROTEIN"/>
    <property type="match status" value="1"/>
</dbReference>
<dbReference type="NCBIfam" id="TIGR01782">
    <property type="entry name" value="TonB-Xanth-Caul"/>
    <property type="match status" value="1"/>
</dbReference>
<protein>
    <recommendedName>
        <fullName evidence="11">TonB-dependent receptor</fullName>
    </recommendedName>
</protein>
<evidence type="ECO:0000256" key="4">
    <source>
        <dbReference type="RuleBase" id="RU003357"/>
    </source>
</evidence>
<evidence type="ECO:0000259" key="8">
    <source>
        <dbReference type="Pfam" id="PF07715"/>
    </source>
</evidence>
<feature type="domain" description="TonB-dependent receptor plug" evidence="8">
    <location>
        <begin position="67"/>
        <end position="177"/>
    </location>
</feature>
<evidence type="ECO:0000313" key="9">
    <source>
        <dbReference type="EMBL" id="KXI27743.1"/>
    </source>
</evidence>
<dbReference type="GO" id="GO:0009279">
    <property type="term" value="C:cell outer membrane"/>
    <property type="evidence" value="ECO:0007669"/>
    <property type="project" value="UniProtKB-SubCell"/>
</dbReference>
<feature type="domain" description="TonB-dependent receptor-like beta-barrel" evidence="7">
    <location>
        <begin position="491"/>
        <end position="1062"/>
    </location>
</feature>
<dbReference type="AlphaFoldDB" id="A0A148KN46"/>
<dbReference type="Pfam" id="PF00593">
    <property type="entry name" value="TonB_dep_Rec_b-barrel"/>
    <property type="match status" value="1"/>
</dbReference>
<dbReference type="InterPro" id="IPR012910">
    <property type="entry name" value="Plug_dom"/>
</dbReference>
<dbReference type="OrthoDB" id="8727862at2"/>
<evidence type="ECO:0000313" key="10">
    <source>
        <dbReference type="Proteomes" id="UP000070299"/>
    </source>
</evidence>
<comment type="caution">
    <text evidence="9">The sequence shown here is derived from an EMBL/GenBank/DDBJ whole genome shotgun (WGS) entry which is preliminary data.</text>
</comment>
<evidence type="ECO:0000256" key="1">
    <source>
        <dbReference type="ARBA" id="ARBA00004442"/>
    </source>
</evidence>
<keyword evidence="3" id="KW-0998">Cell outer membrane</keyword>
<comment type="similarity">
    <text evidence="4">Belongs to the TonB-dependent receptor family.</text>
</comment>
<accession>A0A148KN46</accession>
<reference evidence="10" key="1">
    <citation type="submission" date="2016-02" db="EMBL/GenBank/DDBJ databases">
        <authorList>
            <person name="Schultz-Johansen M."/>
            <person name="Glaring M.A."/>
            <person name="Bech P.K."/>
            <person name="Stougaard P."/>
        </authorList>
    </citation>
    <scope>NUCLEOTIDE SEQUENCE [LARGE SCALE GENOMIC DNA]</scope>
    <source>
        <strain evidence="10">S66</strain>
    </source>
</reference>
<dbReference type="Pfam" id="PF07715">
    <property type="entry name" value="Plug"/>
    <property type="match status" value="1"/>
</dbReference>
<evidence type="ECO:0000259" key="7">
    <source>
        <dbReference type="Pfam" id="PF00593"/>
    </source>
</evidence>
<organism evidence="9 10">
    <name type="scientific">Paraglaciecola hydrolytica</name>
    <dbReference type="NCBI Taxonomy" id="1799789"/>
    <lineage>
        <taxon>Bacteria</taxon>
        <taxon>Pseudomonadati</taxon>
        <taxon>Pseudomonadota</taxon>
        <taxon>Gammaproteobacteria</taxon>
        <taxon>Alteromonadales</taxon>
        <taxon>Alteromonadaceae</taxon>
        <taxon>Paraglaciecola</taxon>
    </lineage>
</organism>
<proteinExistence type="inferred from homology"/>
<keyword evidence="6" id="KW-0732">Signal</keyword>
<dbReference type="STRING" id="1799789.AX660_19560"/>
<keyword evidence="2 4" id="KW-0472">Membrane</keyword>
<gene>
    <name evidence="9" type="ORF">AX660_19560</name>
</gene>
<dbReference type="RefSeq" id="WP_068379173.1">
    <property type="nucleotide sequence ID" value="NZ_LSNE01000009.1"/>
</dbReference>
<keyword evidence="10" id="KW-1185">Reference proteome</keyword>
<evidence type="ECO:0000256" key="3">
    <source>
        <dbReference type="ARBA" id="ARBA00023237"/>
    </source>
</evidence>
<keyword evidence="4" id="KW-0798">TonB box</keyword>
<dbReference type="InterPro" id="IPR010104">
    <property type="entry name" value="TonB_rcpt_bac"/>
</dbReference>
<evidence type="ECO:0000256" key="5">
    <source>
        <dbReference type="SAM" id="MobiDB-lite"/>
    </source>
</evidence>
<dbReference type="InterPro" id="IPR000531">
    <property type="entry name" value="Beta-barrel_TonB"/>
</dbReference>
<dbReference type="SUPFAM" id="SSF56935">
    <property type="entry name" value="Porins"/>
    <property type="match status" value="1"/>
</dbReference>
<name>A0A148KN46_9ALTE</name>